<evidence type="ECO:0000313" key="1">
    <source>
        <dbReference type="EMBL" id="CAK9043647.1"/>
    </source>
</evidence>
<gene>
    <name evidence="1" type="ORF">SCF082_LOCUS24913</name>
</gene>
<dbReference type="InterPro" id="IPR003961">
    <property type="entry name" value="FN3_dom"/>
</dbReference>
<dbReference type="SMART" id="SM00060">
    <property type="entry name" value="FN3"/>
    <property type="match status" value="1"/>
</dbReference>
<dbReference type="InterPro" id="IPR013783">
    <property type="entry name" value="Ig-like_fold"/>
</dbReference>
<dbReference type="InterPro" id="IPR036116">
    <property type="entry name" value="FN3_sf"/>
</dbReference>
<dbReference type="Proteomes" id="UP001642464">
    <property type="component" value="Unassembled WGS sequence"/>
</dbReference>
<comment type="caution">
    <text evidence="1">The sequence shown here is derived from an EMBL/GenBank/DDBJ whole genome shotgun (WGS) entry which is preliminary data.</text>
</comment>
<dbReference type="SUPFAM" id="SSF49265">
    <property type="entry name" value="Fibronectin type III"/>
    <property type="match status" value="1"/>
</dbReference>
<reference evidence="1 2" key="1">
    <citation type="submission" date="2024-02" db="EMBL/GenBank/DDBJ databases">
        <authorList>
            <person name="Chen Y."/>
            <person name="Shah S."/>
            <person name="Dougan E. K."/>
            <person name="Thang M."/>
            <person name="Chan C."/>
        </authorList>
    </citation>
    <scope>NUCLEOTIDE SEQUENCE [LARGE SCALE GENOMIC DNA]</scope>
</reference>
<dbReference type="CDD" id="cd00063">
    <property type="entry name" value="FN3"/>
    <property type="match status" value="1"/>
</dbReference>
<dbReference type="Pfam" id="PF00041">
    <property type="entry name" value="fn3"/>
    <property type="match status" value="1"/>
</dbReference>
<sequence length="162" mass="17227">MAKPPAPEKPCVSSGESSFRISWTIPEVEPEVTASTLKLRIKGSTRLHNYDHGTGRLVPKGGSTVPAPTCEVTVEGCEEGIEYEAVLAVMNSEGWSEPSPFSEAGWFGASLKTRDKPPKPTAPSLTALGSGKLRVTWAVPSAAPPVEATQAMLWSAAERPLR</sequence>
<dbReference type="EMBL" id="CAXAMM010018557">
    <property type="protein sequence ID" value="CAK9043647.1"/>
    <property type="molecule type" value="Genomic_DNA"/>
</dbReference>
<name>A0ABP0LWP6_9DINO</name>
<evidence type="ECO:0000313" key="2">
    <source>
        <dbReference type="Proteomes" id="UP001642464"/>
    </source>
</evidence>
<dbReference type="Gene3D" id="2.60.40.10">
    <property type="entry name" value="Immunoglobulins"/>
    <property type="match status" value="1"/>
</dbReference>
<keyword evidence="2" id="KW-1185">Reference proteome</keyword>
<protein>
    <submittedName>
        <fullName evidence="1">Titin</fullName>
    </submittedName>
</protein>
<proteinExistence type="predicted"/>
<dbReference type="PROSITE" id="PS50853">
    <property type="entry name" value="FN3"/>
    <property type="match status" value="1"/>
</dbReference>
<organism evidence="1 2">
    <name type="scientific">Durusdinium trenchii</name>
    <dbReference type="NCBI Taxonomy" id="1381693"/>
    <lineage>
        <taxon>Eukaryota</taxon>
        <taxon>Sar</taxon>
        <taxon>Alveolata</taxon>
        <taxon>Dinophyceae</taxon>
        <taxon>Suessiales</taxon>
        <taxon>Symbiodiniaceae</taxon>
        <taxon>Durusdinium</taxon>
    </lineage>
</organism>
<accession>A0ABP0LWP6</accession>